<dbReference type="PANTHER" id="PTHR20854">
    <property type="entry name" value="INOSITOL MONOPHOSPHATASE"/>
    <property type="match status" value="1"/>
</dbReference>
<keyword evidence="13" id="KW-0067">ATP-binding</keyword>
<comment type="subcellular location">
    <subcellularLocation>
        <location evidence="13">Cytoplasm</location>
    </subcellularLocation>
</comment>
<sequence>MRGSRLVTTERVVCITAPGADAVVESVADAVASHGLAFVTYEVGNTVEESRLAGGDVLGVVVGGDGTFLRAVQEFAPREIPILGIDSGTLGFLTVTSPDAVDESFNEILDGEATVTDHLQARVTAEGIDETAINEIQFTSPTAVTDGVDTEFGTTAGTSTGDCELEVFADGEYIGRYDGGGLLVNTPTGSTAMALSSGGPVHFPAGNATLQLTPQHTNNSAARPLVVDADTEITVVPQTAVCVSVDGARPEITASPGTKFTVTDAKTPARLVTCSNSESMMDALTTKLGWNAGKPAEKLISDPKAGPTDLLTRAGEFAREAALAAGGPARRIYNQIERSDSGLVSGELVGAAISRTEQIITSILHTAFPEHAILSEGWTVESGEGPYTWIIDPVDGTGNFAHGNPSFTVAIALVRNGRPVLGVVYSPVTEELFHAVDGRGAYRNETPIAPTDRSRIDESMLLSGYDPTGEFLKQFYRNARGVRRLGCASLHLCYVAAGSADAHWEYDTYPWDVAAGLCILREAGGVATHSDGSEYGLRLDDTEKRSSLLTSNGPLHGALLEGFPDGGF</sequence>
<comment type="function">
    <text evidence="13">Involved in the regulation of the intracellular balance of NAD and NADP, and is a key enzyme in the biosynthesis of NADP. Catalyzes specifically the phosphorylation on 2'-hydroxyl of the adenosine moiety of NAD to yield NADP.</text>
</comment>
<dbReference type="Pfam" id="PF20143">
    <property type="entry name" value="NAD_kinase_C"/>
    <property type="match status" value="1"/>
</dbReference>
<feature type="binding site" evidence="14">
    <location>
        <position position="376"/>
    </location>
    <ligand>
        <name>Mg(2+)</name>
        <dbReference type="ChEBI" id="CHEBI:18420"/>
        <label>1</label>
        <note>catalytic</note>
    </ligand>
</feature>
<dbReference type="Pfam" id="PF01513">
    <property type="entry name" value="NAD_kinase"/>
    <property type="match status" value="1"/>
</dbReference>
<reference evidence="15 16" key="1">
    <citation type="journal article" date="2014" name="Int. J. Syst. Evol. Microbiol.">
        <title>Complete genome sequence of Corynebacterium casei LMG S-19264T (=DSM 44701T), isolated from a smear-ripened cheese.</title>
        <authorList>
            <consortium name="US DOE Joint Genome Institute (JGI-PGF)"/>
            <person name="Walter F."/>
            <person name="Albersmeier A."/>
            <person name="Kalinowski J."/>
            <person name="Ruckert C."/>
        </authorList>
    </citation>
    <scope>NUCLEOTIDE SEQUENCE [LARGE SCALE GENOMIC DNA]</scope>
    <source>
        <strain evidence="15 16">CGMCC 4.7215</strain>
    </source>
</reference>
<organism evidence="15 16">
    <name type="scientific">Halovenus rubra</name>
    <dbReference type="NCBI Taxonomy" id="869890"/>
    <lineage>
        <taxon>Archaea</taxon>
        <taxon>Methanobacteriati</taxon>
        <taxon>Methanobacteriota</taxon>
        <taxon>Stenosarchaea group</taxon>
        <taxon>Halobacteria</taxon>
        <taxon>Halobacteriales</taxon>
        <taxon>Haloarculaceae</taxon>
        <taxon>Halovenus</taxon>
    </lineage>
</organism>
<accession>A0ABD5XAD2</accession>
<evidence type="ECO:0000256" key="11">
    <source>
        <dbReference type="ARBA" id="ARBA00023277"/>
    </source>
</evidence>
<dbReference type="SUPFAM" id="SSF56655">
    <property type="entry name" value="Carbohydrate phosphatase"/>
    <property type="match status" value="1"/>
</dbReference>
<comment type="catalytic activity">
    <reaction evidence="1">
        <text>a myo-inositol phosphate + H2O = myo-inositol + phosphate</text>
        <dbReference type="Rhea" id="RHEA:24056"/>
        <dbReference type="ChEBI" id="CHEBI:15377"/>
        <dbReference type="ChEBI" id="CHEBI:17268"/>
        <dbReference type="ChEBI" id="CHEBI:43474"/>
        <dbReference type="ChEBI" id="CHEBI:84139"/>
        <dbReference type="EC" id="3.1.3.25"/>
    </reaction>
</comment>
<feature type="active site" description="Proton acceptor" evidence="13">
    <location>
        <position position="65"/>
    </location>
</feature>
<evidence type="ECO:0000256" key="4">
    <source>
        <dbReference type="ARBA" id="ARBA00022679"/>
    </source>
</evidence>
<dbReference type="GO" id="GO:0005524">
    <property type="term" value="F:ATP binding"/>
    <property type="evidence" value="ECO:0007669"/>
    <property type="project" value="UniProtKB-KW"/>
</dbReference>
<proteinExistence type="inferred from homology"/>
<keyword evidence="13" id="KW-0963">Cytoplasm</keyword>
<evidence type="ECO:0000256" key="3">
    <source>
        <dbReference type="ARBA" id="ARBA00001946"/>
    </source>
</evidence>
<comment type="caution">
    <text evidence="15">The sequence shown here is derived from an EMBL/GenBank/DDBJ whole genome shotgun (WGS) entry which is preliminary data.</text>
</comment>
<feature type="binding site" evidence="13">
    <location>
        <begin position="65"/>
        <end position="66"/>
    </location>
    <ligand>
        <name>NAD(+)</name>
        <dbReference type="ChEBI" id="CHEBI:57540"/>
    </ligand>
</feature>
<dbReference type="GO" id="GO:0052834">
    <property type="term" value="F:inositol monophosphate phosphatase activity"/>
    <property type="evidence" value="ECO:0007669"/>
    <property type="project" value="UniProtKB-EC"/>
</dbReference>
<comment type="similarity">
    <text evidence="13">Belongs to the NAD kinase family.</text>
</comment>
<dbReference type="HAMAP" id="MF_00361">
    <property type="entry name" value="NAD_kinase"/>
    <property type="match status" value="1"/>
</dbReference>
<evidence type="ECO:0000256" key="1">
    <source>
        <dbReference type="ARBA" id="ARBA00001033"/>
    </source>
</evidence>
<dbReference type="Gene3D" id="3.30.540.10">
    <property type="entry name" value="Fructose-1,6-Bisphosphatase, subunit A, domain 1"/>
    <property type="match status" value="1"/>
</dbReference>
<dbReference type="Pfam" id="PF00459">
    <property type="entry name" value="Inositol_P"/>
    <property type="match status" value="1"/>
</dbReference>
<dbReference type="GO" id="GO:0003951">
    <property type="term" value="F:NAD+ kinase activity"/>
    <property type="evidence" value="ECO:0007669"/>
    <property type="project" value="UniProtKB-UniRule"/>
</dbReference>
<evidence type="ECO:0000256" key="7">
    <source>
        <dbReference type="ARBA" id="ARBA00022801"/>
    </source>
</evidence>
<comment type="similarity">
    <text evidence="12">Belongs to the inositol monophosphatase superfamily. FBPase class 4 family.</text>
</comment>
<evidence type="ECO:0000256" key="14">
    <source>
        <dbReference type="PIRSR" id="PIRSR600760-2"/>
    </source>
</evidence>
<keyword evidence="7" id="KW-0378">Hydrolase</keyword>
<feature type="binding site" evidence="14">
    <location>
        <position position="512"/>
    </location>
    <ligand>
        <name>Mg(2+)</name>
        <dbReference type="ChEBI" id="CHEBI:18420"/>
        <label>1</label>
        <note>catalytic</note>
    </ligand>
</feature>
<comment type="catalytic activity">
    <reaction evidence="13">
        <text>NAD(+) + ATP = ADP + NADP(+) + H(+)</text>
        <dbReference type="Rhea" id="RHEA:18629"/>
        <dbReference type="ChEBI" id="CHEBI:15378"/>
        <dbReference type="ChEBI" id="CHEBI:30616"/>
        <dbReference type="ChEBI" id="CHEBI:57540"/>
        <dbReference type="ChEBI" id="CHEBI:58349"/>
        <dbReference type="ChEBI" id="CHEBI:456216"/>
        <dbReference type="EC" id="2.7.1.23"/>
    </reaction>
</comment>
<protein>
    <recommendedName>
        <fullName evidence="13">NAD kinase</fullName>
        <ecNumber evidence="13">2.7.1.23</ecNumber>
    </recommendedName>
    <alternativeName>
        <fullName evidence="13">ATP-dependent NAD kinase</fullName>
    </alternativeName>
</protein>
<evidence type="ECO:0000256" key="6">
    <source>
        <dbReference type="ARBA" id="ARBA00022777"/>
    </source>
</evidence>
<evidence type="ECO:0000256" key="12">
    <source>
        <dbReference type="ARBA" id="ARBA00038103"/>
    </source>
</evidence>
<dbReference type="PROSITE" id="PS00629">
    <property type="entry name" value="IMP_1"/>
    <property type="match status" value="1"/>
</dbReference>
<feature type="binding site" evidence="14">
    <location>
        <position position="392"/>
    </location>
    <ligand>
        <name>Mg(2+)</name>
        <dbReference type="ChEBI" id="CHEBI:18420"/>
        <label>1</label>
        <note>catalytic</note>
    </ligand>
</feature>
<dbReference type="InterPro" id="IPR020583">
    <property type="entry name" value="Inositol_monoP_metal-BS"/>
</dbReference>
<dbReference type="RefSeq" id="WP_267636335.1">
    <property type="nucleotide sequence ID" value="NZ_JAODIY010000004.1"/>
</dbReference>
<keyword evidence="6 13" id="KW-0418">Kinase</keyword>
<keyword evidence="8 14" id="KW-0460">Magnesium</keyword>
<gene>
    <name evidence="13" type="primary">nadK</name>
    <name evidence="15" type="ORF">ACFQJ7_04720</name>
</gene>
<comment type="catalytic activity">
    <reaction evidence="2">
        <text>beta-D-fructose 1,6-bisphosphate + H2O = beta-D-fructose 6-phosphate + phosphate</text>
        <dbReference type="Rhea" id="RHEA:11064"/>
        <dbReference type="ChEBI" id="CHEBI:15377"/>
        <dbReference type="ChEBI" id="CHEBI:32966"/>
        <dbReference type="ChEBI" id="CHEBI:43474"/>
        <dbReference type="ChEBI" id="CHEBI:57634"/>
        <dbReference type="EC" id="3.1.3.11"/>
    </reaction>
</comment>
<evidence type="ECO:0000256" key="13">
    <source>
        <dbReference type="HAMAP-Rule" id="MF_00361"/>
    </source>
</evidence>
<dbReference type="GO" id="GO:0042132">
    <property type="term" value="F:fructose 1,6-bisphosphate 1-phosphatase activity"/>
    <property type="evidence" value="ECO:0007669"/>
    <property type="project" value="UniProtKB-EC"/>
</dbReference>
<dbReference type="AlphaFoldDB" id="A0ABD5XAD2"/>
<dbReference type="InterPro" id="IPR017437">
    <property type="entry name" value="ATP-NAD_kinase_PpnK-typ_C"/>
</dbReference>
<keyword evidence="4 13" id="KW-0808">Transferase</keyword>
<dbReference type="PRINTS" id="PR00377">
    <property type="entry name" value="IMPHPHTASES"/>
</dbReference>
<comment type="caution">
    <text evidence="13">Lacks conserved residue(s) required for the propagation of feature annotation.</text>
</comment>
<dbReference type="SUPFAM" id="SSF111331">
    <property type="entry name" value="NAD kinase/diacylglycerol kinase-like"/>
    <property type="match status" value="1"/>
</dbReference>
<dbReference type="InterPro" id="IPR002504">
    <property type="entry name" value="NADK"/>
</dbReference>
<dbReference type="GO" id="GO:0046872">
    <property type="term" value="F:metal ion binding"/>
    <property type="evidence" value="ECO:0007669"/>
    <property type="project" value="UniProtKB-UniRule"/>
</dbReference>
<evidence type="ECO:0000313" key="15">
    <source>
        <dbReference type="EMBL" id="MFC7125342.1"/>
    </source>
</evidence>
<dbReference type="GO" id="GO:0005737">
    <property type="term" value="C:cytoplasm"/>
    <property type="evidence" value="ECO:0007669"/>
    <property type="project" value="UniProtKB-SubCell"/>
</dbReference>
<evidence type="ECO:0000256" key="8">
    <source>
        <dbReference type="ARBA" id="ARBA00022842"/>
    </source>
</evidence>
<dbReference type="Proteomes" id="UP001596414">
    <property type="component" value="Unassembled WGS sequence"/>
</dbReference>
<feature type="binding site" evidence="13">
    <location>
        <position position="70"/>
    </location>
    <ligand>
        <name>NAD(+)</name>
        <dbReference type="ChEBI" id="CHEBI:57540"/>
    </ligand>
</feature>
<comment type="cofactor">
    <cofactor evidence="3 14">
        <name>Mg(2+)</name>
        <dbReference type="ChEBI" id="CHEBI:18420"/>
    </cofactor>
</comment>
<dbReference type="InterPro" id="IPR022357">
    <property type="entry name" value="MIP_CS"/>
</dbReference>
<dbReference type="PANTHER" id="PTHR20854:SF4">
    <property type="entry name" value="INOSITOL-1-MONOPHOSPHATASE-RELATED"/>
    <property type="match status" value="1"/>
</dbReference>
<dbReference type="GO" id="GO:0006741">
    <property type="term" value="P:NADP+ biosynthetic process"/>
    <property type="evidence" value="ECO:0007669"/>
    <property type="project" value="UniProtKB-UniRule"/>
</dbReference>
<dbReference type="InterPro" id="IPR016064">
    <property type="entry name" value="NAD/diacylglycerol_kinase_sf"/>
</dbReference>
<dbReference type="PROSITE" id="PS00221">
    <property type="entry name" value="MIP"/>
    <property type="match status" value="1"/>
</dbReference>
<name>A0ABD5XAD2_9EURY</name>
<dbReference type="EC" id="2.7.1.23" evidence="13"/>
<keyword evidence="5 14" id="KW-0479">Metal-binding</keyword>
<evidence type="ECO:0000313" key="16">
    <source>
        <dbReference type="Proteomes" id="UP001596414"/>
    </source>
</evidence>
<feature type="binding site" evidence="14">
    <location>
        <position position="395"/>
    </location>
    <ligand>
        <name>Mg(2+)</name>
        <dbReference type="ChEBI" id="CHEBI:18420"/>
        <label>1</label>
        <note>catalytic</note>
    </ligand>
</feature>
<dbReference type="EMBL" id="JBHSZQ010000004">
    <property type="protein sequence ID" value="MFC7125342.1"/>
    <property type="molecule type" value="Genomic_DNA"/>
</dbReference>
<evidence type="ECO:0000256" key="5">
    <source>
        <dbReference type="ARBA" id="ARBA00022723"/>
    </source>
</evidence>
<evidence type="ECO:0000256" key="9">
    <source>
        <dbReference type="ARBA" id="ARBA00022857"/>
    </source>
</evidence>
<keyword evidence="13" id="KW-0547">Nucleotide-binding</keyword>
<dbReference type="Gene3D" id="3.40.190.80">
    <property type="match status" value="1"/>
</dbReference>
<dbReference type="InterPro" id="IPR000760">
    <property type="entry name" value="Inositol_monophosphatase-like"/>
</dbReference>
<keyword evidence="11" id="KW-0119">Carbohydrate metabolism</keyword>
<dbReference type="Gene3D" id="2.60.200.30">
    <property type="entry name" value="Probable inorganic polyphosphate/atp-NAD kinase, domain 2"/>
    <property type="match status" value="1"/>
</dbReference>
<dbReference type="InterPro" id="IPR033942">
    <property type="entry name" value="IMPase"/>
</dbReference>
<feature type="binding site" evidence="13">
    <location>
        <begin position="134"/>
        <end position="135"/>
    </location>
    <ligand>
        <name>NAD(+)</name>
        <dbReference type="ChEBI" id="CHEBI:57540"/>
    </ligand>
</feature>
<keyword evidence="10 13" id="KW-0520">NAD</keyword>
<dbReference type="CDD" id="cd01639">
    <property type="entry name" value="IMPase"/>
    <property type="match status" value="1"/>
</dbReference>
<dbReference type="Gene3D" id="3.40.50.10330">
    <property type="entry name" value="Probable inorganic polyphosphate/atp-NAD kinase, domain 1"/>
    <property type="match status" value="1"/>
</dbReference>
<dbReference type="PROSITE" id="PS00630">
    <property type="entry name" value="IMP_2"/>
    <property type="match status" value="1"/>
</dbReference>
<evidence type="ECO:0000256" key="2">
    <source>
        <dbReference type="ARBA" id="ARBA00001273"/>
    </source>
</evidence>
<keyword evidence="9 13" id="KW-0521">NADP</keyword>
<comment type="cofactor">
    <cofactor evidence="13">
        <name>a divalent metal cation</name>
        <dbReference type="ChEBI" id="CHEBI:60240"/>
    </cofactor>
</comment>
<dbReference type="InterPro" id="IPR017438">
    <property type="entry name" value="ATP-NAD_kinase_N"/>
</dbReference>
<evidence type="ECO:0000256" key="10">
    <source>
        <dbReference type="ARBA" id="ARBA00023027"/>
    </source>
</evidence>
<dbReference type="InterPro" id="IPR020550">
    <property type="entry name" value="Inositol_monophosphatase_CS"/>
</dbReference>